<comment type="caution">
    <text evidence="2">The sequence shown here is derived from an EMBL/GenBank/DDBJ whole genome shotgun (WGS) entry which is preliminary data.</text>
</comment>
<accession>A0A2T0VWC3</accession>
<sequence>MPVETIYTLAESNITISDGAQLSGITQGDGTHLVGKTITLNNNSWQAVNIIDDNANFQDSSNGQTLDGAQTYDGVAYAGGERVEAEYGLTLQDPDGNTYFVRGFNINEAGGGASYATVEGLAFVGGVGGFPPVGVPLTVVSSQEGPSNPYTALASPPCFTRGCRLETPFGLTAVEDIKVGDLVSTLDDGPQIVRWVGVKRLPAAALATTPKFRPVLVKKDGFGPGQPNCDILLSPQHRILITGWRAELLFGEDEILVPAIKLLNDQAIVSKHCLEGVEYYHVMFDQHQIVRCDGLWTESYLPNVAEVDAIETQKEVVALFPELAAATAHNAARLCVSDKRTSVIRVGS</sequence>
<evidence type="ECO:0000259" key="1">
    <source>
        <dbReference type="Pfam" id="PF13403"/>
    </source>
</evidence>
<dbReference type="EMBL" id="PVTP01000010">
    <property type="protein sequence ID" value="PRY76042.1"/>
    <property type="molecule type" value="Genomic_DNA"/>
</dbReference>
<keyword evidence="3" id="KW-1185">Reference proteome</keyword>
<dbReference type="Proteomes" id="UP000238007">
    <property type="component" value="Unassembled WGS sequence"/>
</dbReference>
<dbReference type="InterPro" id="IPR036844">
    <property type="entry name" value="Hint_dom_sf"/>
</dbReference>
<dbReference type="Pfam" id="PF13403">
    <property type="entry name" value="Hint_2"/>
    <property type="match status" value="1"/>
</dbReference>
<evidence type="ECO:0000313" key="3">
    <source>
        <dbReference type="Proteomes" id="UP000238007"/>
    </source>
</evidence>
<feature type="domain" description="Hedgehog/Intein (Hint)" evidence="1">
    <location>
        <begin position="157"/>
        <end position="302"/>
    </location>
</feature>
<proteinExistence type="predicted"/>
<dbReference type="SUPFAM" id="SSF51294">
    <property type="entry name" value="Hedgehog/intein (Hint) domain"/>
    <property type="match status" value="1"/>
</dbReference>
<gene>
    <name evidence="2" type="ORF">CLV80_110128</name>
</gene>
<protein>
    <submittedName>
        <fullName evidence="2">Hint domain-containing protein</fullName>
    </submittedName>
</protein>
<organism evidence="2 3">
    <name type="scientific">Yoonia maritima</name>
    <dbReference type="NCBI Taxonomy" id="1435347"/>
    <lineage>
        <taxon>Bacteria</taxon>
        <taxon>Pseudomonadati</taxon>
        <taxon>Pseudomonadota</taxon>
        <taxon>Alphaproteobacteria</taxon>
        <taxon>Rhodobacterales</taxon>
        <taxon>Paracoccaceae</taxon>
        <taxon>Yoonia</taxon>
    </lineage>
</organism>
<dbReference type="AlphaFoldDB" id="A0A2T0VWC3"/>
<dbReference type="InterPro" id="IPR028992">
    <property type="entry name" value="Hedgehog/Intein_dom"/>
</dbReference>
<reference evidence="2 3" key="1">
    <citation type="submission" date="2018-03" db="EMBL/GenBank/DDBJ databases">
        <title>Genomic Encyclopedia of Archaeal and Bacterial Type Strains, Phase II (KMG-II): from individual species to whole genera.</title>
        <authorList>
            <person name="Goeker M."/>
        </authorList>
    </citation>
    <scope>NUCLEOTIDE SEQUENCE [LARGE SCALE GENOMIC DNA]</scope>
    <source>
        <strain evidence="2 3">DSM 101533</strain>
    </source>
</reference>
<name>A0A2T0VWC3_9RHOB</name>
<evidence type="ECO:0000313" key="2">
    <source>
        <dbReference type="EMBL" id="PRY76042.1"/>
    </source>
</evidence>